<dbReference type="InterPro" id="IPR000971">
    <property type="entry name" value="Globin"/>
</dbReference>
<dbReference type="CDD" id="cd01040">
    <property type="entry name" value="Mb-like"/>
    <property type="match status" value="1"/>
</dbReference>
<dbReference type="GO" id="GO:0020037">
    <property type="term" value="F:heme binding"/>
    <property type="evidence" value="ECO:0007669"/>
    <property type="project" value="InterPro"/>
</dbReference>
<keyword evidence="1" id="KW-0408">Iron</keyword>
<evidence type="ECO:0000313" key="4">
    <source>
        <dbReference type="Proteomes" id="UP001321473"/>
    </source>
</evidence>
<dbReference type="InterPro" id="IPR044399">
    <property type="entry name" value="Mb-like_M"/>
</dbReference>
<comment type="similarity">
    <text evidence="1">Belongs to the globin family.</text>
</comment>
<name>A0AAQ4FJH4_AMBAM</name>
<dbReference type="GO" id="GO:0019825">
    <property type="term" value="F:oxygen binding"/>
    <property type="evidence" value="ECO:0007669"/>
    <property type="project" value="InterPro"/>
</dbReference>
<evidence type="ECO:0000259" key="2">
    <source>
        <dbReference type="Pfam" id="PF00042"/>
    </source>
</evidence>
<organism evidence="3 4">
    <name type="scientific">Amblyomma americanum</name>
    <name type="common">Lone star tick</name>
    <dbReference type="NCBI Taxonomy" id="6943"/>
    <lineage>
        <taxon>Eukaryota</taxon>
        <taxon>Metazoa</taxon>
        <taxon>Ecdysozoa</taxon>
        <taxon>Arthropoda</taxon>
        <taxon>Chelicerata</taxon>
        <taxon>Arachnida</taxon>
        <taxon>Acari</taxon>
        <taxon>Parasitiformes</taxon>
        <taxon>Ixodida</taxon>
        <taxon>Ixodoidea</taxon>
        <taxon>Ixodidae</taxon>
        <taxon>Amblyomminae</taxon>
        <taxon>Amblyomma</taxon>
    </lineage>
</organism>
<proteinExistence type="inferred from homology"/>
<dbReference type="Gene3D" id="1.10.490.10">
    <property type="entry name" value="Globins"/>
    <property type="match status" value="1"/>
</dbReference>
<keyword evidence="1" id="KW-0349">Heme</keyword>
<sequence length="78" mass="8960">MVDNTQDPVLLEKLIRKNAMEHTERRGVMPDHFRILGKTVIEVLHAMNERRMNKAAVLAWEKLFVVRTARDGGAHALL</sequence>
<dbReference type="Proteomes" id="UP001321473">
    <property type="component" value="Unassembled WGS sequence"/>
</dbReference>
<comment type="caution">
    <text evidence="3">The sequence shown here is derived from an EMBL/GenBank/DDBJ whole genome shotgun (WGS) entry which is preliminary data.</text>
</comment>
<evidence type="ECO:0000313" key="3">
    <source>
        <dbReference type="EMBL" id="KAK8786865.1"/>
    </source>
</evidence>
<dbReference type="AlphaFoldDB" id="A0AAQ4FJH4"/>
<keyword evidence="1" id="KW-0813">Transport</keyword>
<protein>
    <recommendedName>
        <fullName evidence="2">Globin domain-containing protein</fullName>
    </recommendedName>
</protein>
<dbReference type="InterPro" id="IPR012292">
    <property type="entry name" value="Globin/Proto"/>
</dbReference>
<dbReference type="Pfam" id="PF00042">
    <property type="entry name" value="Globin"/>
    <property type="match status" value="1"/>
</dbReference>
<keyword evidence="1" id="KW-0479">Metal-binding</keyword>
<dbReference type="EMBL" id="JARKHS020002327">
    <property type="protein sequence ID" value="KAK8786865.1"/>
    <property type="molecule type" value="Genomic_DNA"/>
</dbReference>
<dbReference type="SUPFAM" id="SSF46458">
    <property type="entry name" value="Globin-like"/>
    <property type="match status" value="1"/>
</dbReference>
<dbReference type="GO" id="GO:0005344">
    <property type="term" value="F:oxygen carrier activity"/>
    <property type="evidence" value="ECO:0007669"/>
    <property type="project" value="UniProtKB-KW"/>
</dbReference>
<keyword evidence="1" id="KW-0561">Oxygen transport</keyword>
<accession>A0AAQ4FJH4</accession>
<feature type="domain" description="Globin" evidence="2">
    <location>
        <begin position="1"/>
        <end position="64"/>
    </location>
</feature>
<keyword evidence="4" id="KW-1185">Reference proteome</keyword>
<reference evidence="3 4" key="1">
    <citation type="journal article" date="2023" name="Arcadia Sci">
        <title>De novo assembly of a long-read Amblyomma americanum tick genome.</title>
        <authorList>
            <person name="Chou S."/>
            <person name="Poskanzer K.E."/>
            <person name="Rollins M."/>
            <person name="Thuy-Boun P.S."/>
        </authorList>
    </citation>
    <scope>NUCLEOTIDE SEQUENCE [LARGE SCALE GENOMIC DNA]</scope>
    <source>
        <strain evidence="3">F_SG_1</strain>
        <tissue evidence="3">Salivary glands</tissue>
    </source>
</reference>
<gene>
    <name evidence="3" type="ORF">V5799_023358</name>
</gene>
<evidence type="ECO:0000256" key="1">
    <source>
        <dbReference type="RuleBase" id="RU000356"/>
    </source>
</evidence>
<dbReference type="InterPro" id="IPR009050">
    <property type="entry name" value="Globin-like_sf"/>
</dbReference>